<dbReference type="CDD" id="cd00143">
    <property type="entry name" value="PP2Cc"/>
    <property type="match status" value="1"/>
</dbReference>
<dbReference type="Gene3D" id="3.60.40.10">
    <property type="entry name" value="PPM-type phosphatase domain"/>
    <property type="match status" value="1"/>
</dbReference>
<dbReference type="SUPFAM" id="SSF81606">
    <property type="entry name" value="PP2C-like"/>
    <property type="match status" value="1"/>
</dbReference>
<dbReference type="Pfam" id="PF13672">
    <property type="entry name" value="PP2C_2"/>
    <property type="match status" value="1"/>
</dbReference>
<dbReference type="KEGG" id="bbae:FRD01_02085"/>
<sequence>MKLVCAGMTDVGTTREHNEDDFYLSEGEEALCVVADGMGGHRSGEVASAMAIKAIVEFYRETTVDGKGDARLNDGEDERSLDEYRLVKAIRQANKAVFQAASESELYRGMGTTVVSSYFIEGGVYFAHIGDSRAYRYRNGKLEQQTEDHSLANEYVRMGILKADDVEHFPYKNVITRACGLTDEVEVDVVFREVEPGDLYLLCSDGLTDMITDSALQEMLKDHSDLEKLAKILVDQANENGGADNITLILAKVEE</sequence>
<accession>A0A5B8XM66</accession>
<protein>
    <submittedName>
        <fullName evidence="2">Stp1/IreP family PP2C-type Ser/Thr phosphatase</fullName>
    </submittedName>
</protein>
<reference evidence="2 3" key="1">
    <citation type="submission" date="2019-08" db="EMBL/GenBank/DDBJ databases">
        <authorList>
            <person name="Liang Q."/>
        </authorList>
    </citation>
    <scope>NUCLEOTIDE SEQUENCE [LARGE SCALE GENOMIC DNA]</scope>
    <source>
        <strain evidence="2 3">V1718</strain>
    </source>
</reference>
<evidence type="ECO:0000259" key="1">
    <source>
        <dbReference type="PROSITE" id="PS51746"/>
    </source>
</evidence>
<dbReference type="InterPro" id="IPR036457">
    <property type="entry name" value="PPM-type-like_dom_sf"/>
</dbReference>
<dbReference type="InterPro" id="IPR015655">
    <property type="entry name" value="PP2C"/>
</dbReference>
<evidence type="ECO:0000313" key="3">
    <source>
        <dbReference type="Proteomes" id="UP000321595"/>
    </source>
</evidence>
<dbReference type="EMBL" id="CP042467">
    <property type="protein sequence ID" value="QED26068.1"/>
    <property type="molecule type" value="Genomic_DNA"/>
</dbReference>
<dbReference type="AlphaFoldDB" id="A0A5B8XM66"/>
<dbReference type="SMART" id="SM00331">
    <property type="entry name" value="PP2C_SIG"/>
    <property type="match status" value="1"/>
</dbReference>
<dbReference type="PROSITE" id="PS51746">
    <property type="entry name" value="PPM_2"/>
    <property type="match status" value="1"/>
</dbReference>
<proteinExistence type="predicted"/>
<dbReference type="PANTHER" id="PTHR47992">
    <property type="entry name" value="PROTEIN PHOSPHATASE"/>
    <property type="match status" value="1"/>
</dbReference>
<dbReference type="InterPro" id="IPR001932">
    <property type="entry name" value="PPM-type_phosphatase-like_dom"/>
</dbReference>
<keyword evidence="3" id="KW-1185">Reference proteome</keyword>
<organism evidence="2 3">
    <name type="scientific">Microvenator marinus</name>
    <dbReference type="NCBI Taxonomy" id="2600177"/>
    <lineage>
        <taxon>Bacteria</taxon>
        <taxon>Deltaproteobacteria</taxon>
        <taxon>Bradymonadales</taxon>
        <taxon>Microvenatoraceae</taxon>
        <taxon>Microvenator</taxon>
    </lineage>
</organism>
<dbReference type="RefSeq" id="WP_146957187.1">
    <property type="nucleotide sequence ID" value="NZ_CP042467.1"/>
</dbReference>
<dbReference type="OrthoDB" id="5496340at2"/>
<dbReference type="GO" id="GO:0004722">
    <property type="term" value="F:protein serine/threonine phosphatase activity"/>
    <property type="evidence" value="ECO:0007669"/>
    <property type="project" value="InterPro"/>
</dbReference>
<dbReference type="SMART" id="SM00332">
    <property type="entry name" value="PP2Cc"/>
    <property type="match status" value="1"/>
</dbReference>
<feature type="domain" description="PPM-type phosphatase" evidence="1">
    <location>
        <begin position="4"/>
        <end position="253"/>
    </location>
</feature>
<evidence type="ECO:0000313" key="2">
    <source>
        <dbReference type="EMBL" id="QED26068.1"/>
    </source>
</evidence>
<dbReference type="Proteomes" id="UP000321595">
    <property type="component" value="Chromosome"/>
</dbReference>
<dbReference type="NCBIfam" id="NF033484">
    <property type="entry name" value="Stp1_PP2C_phos"/>
    <property type="match status" value="1"/>
</dbReference>
<gene>
    <name evidence="2" type="ORF">FRD01_02085</name>
</gene>
<name>A0A5B8XM66_9DELT</name>